<gene>
    <name evidence="4" type="ORF">FYJ61_06105</name>
</gene>
<accession>A0A844FP60</accession>
<sequence>MSKAWTIKRTVVVAVLMAMNVALSSFSIPVPGGHLYFNDVVIVAAALLLSPSEAFVVGGVGAFLGDALFYPAPMFVSLFSHGLEAMIISYVAHKFPEDRVKTILGIVLGAAVMVTGYTLGRAFIYATPAVSLIKFPFECLQAGVGAVLGYVLVFKCGIEQQFERKLR</sequence>
<evidence type="ECO:0000256" key="3">
    <source>
        <dbReference type="SAM" id="Phobius"/>
    </source>
</evidence>
<dbReference type="GO" id="GO:0016020">
    <property type="term" value="C:membrane"/>
    <property type="evidence" value="ECO:0007669"/>
    <property type="project" value="InterPro"/>
</dbReference>
<feature type="transmembrane region" description="Helical" evidence="3">
    <location>
        <begin position="140"/>
        <end position="158"/>
    </location>
</feature>
<organism evidence="4 5">
    <name type="scientific">Lactobacillus equicursoris</name>
    <dbReference type="NCBI Taxonomy" id="420645"/>
    <lineage>
        <taxon>Bacteria</taxon>
        <taxon>Bacillati</taxon>
        <taxon>Bacillota</taxon>
        <taxon>Bacilli</taxon>
        <taxon>Lactobacillales</taxon>
        <taxon>Lactobacillaceae</taxon>
        <taxon>Lactobacillus</taxon>
    </lineage>
</organism>
<dbReference type="AlphaFoldDB" id="A0A844FP60"/>
<keyword evidence="2 3" id="KW-1133">Transmembrane helix</keyword>
<feature type="transmembrane region" description="Helical" evidence="3">
    <location>
        <begin position="103"/>
        <end position="120"/>
    </location>
</feature>
<evidence type="ECO:0000313" key="4">
    <source>
        <dbReference type="EMBL" id="MST80033.1"/>
    </source>
</evidence>
<dbReference type="Pfam" id="PF07155">
    <property type="entry name" value="ECF-ribofla_trS"/>
    <property type="match status" value="1"/>
</dbReference>
<evidence type="ECO:0000313" key="5">
    <source>
        <dbReference type="Proteomes" id="UP000452141"/>
    </source>
</evidence>
<dbReference type="Gene3D" id="1.10.1760.20">
    <property type="match status" value="1"/>
</dbReference>
<dbReference type="PANTHER" id="PTHR37815">
    <property type="entry name" value="UPF0397 PROTEIN BC_2624-RELATED"/>
    <property type="match status" value="1"/>
</dbReference>
<keyword evidence="1 3" id="KW-0812">Transmembrane</keyword>
<dbReference type="Proteomes" id="UP000452141">
    <property type="component" value="Unassembled WGS sequence"/>
</dbReference>
<proteinExistence type="predicted"/>
<protein>
    <submittedName>
        <fullName evidence="4">ECF transporter S component</fullName>
    </submittedName>
</protein>
<feature type="transmembrane region" description="Helical" evidence="3">
    <location>
        <begin position="40"/>
        <end position="64"/>
    </location>
</feature>
<feature type="transmembrane region" description="Helical" evidence="3">
    <location>
        <begin position="70"/>
        <end position="91"/>
    </location>
</feature>
<keyword evidence="3" id="KW-0472">Membrane</keyword>
<feature type="transmembrane region" description="Helical" evidence="3">
    <location>
        <begin position="6"/>
        <end position="28"/>
    </location>
</feature>
<dbReference type="PANTHER" id="PTHR37815:SF3">
    <property type="entry name" value="UPF0397 PROTEIN SPR0429"/>
    <property type="match status" value="1"/>
</dbReference>
<comment type="caution">
    <text evidence="4">The sequence shown here is derived from an EMBL/GenBank/DDBJ whole genome shotgun (WGS) entry which is preliminary data.</text>
</comment>
<evidence type="ECO:0000256" key="1">
    <source>
        <dbReference type="ARBA" id="ARBA00022692"/>
    </source>
</evidence>
<dbReference type="InterPro" id="IPR009825">
    <property type="entry name" value="ECF_substrate-spec-like"/>
</dbReference>
<reference evidence="4 5" key="1">
    <citation type="submission" date="2019-08" db="EMBL/GenBank/DDBJ databases">
        <title>In-depth cultivation of the pig gut microbiome towards novel bacterial diversity and tailored functional studies.</title>
        <authorList>
            <person name="Wylensek D."/>
            <person name="Hitch T.C.A."/>
            <person name="Clavel T."/>
        </authorList>
    </citation>
    <scope>NUCLEOTIDE SEQUENCE [LARGE SCALE GENOMIC DNA]</scope>
    <source>
        <strain evidence="4 5">WCA-470BD-2E</strain>
    </source>
</reference>
<dbReference type="EMBL" id="VUMW01000015">
    <property type="protein sequence ID" value="MST80033.1"/>
    <property type="molecule type" value="Genomic_DNA"/>
</dbReference>
<name>A0A844FP60_9LACO</name>
<evidence type="ECO:0000256" key="2">
    <source>
        <dbReference type="ARBA" id="ARBA00022989"/>
    </source>
</evidence>
<dbReference type="RefSeq" id="WP_008461857.1">
    <property type="nucleotide sequence ID" value="NZ_JBKZBH010000010.1"/>
</dbReference>